<evidence type="ECO:0000313" key="3">
    <source>
        <dbReference type="Proteomes" id="UP000308133"/>
    </source>
</evidence>
<reference evidence="2 3" key="1">
    <citation type="submission" date="2018-02" db="EMBL/GenBank/DDBJ databases">
        <title>Draft genome sequences of Elsinoe sp., causing black scab on jojoba.</title>
        <authorList>
            <person name="Stodart B."/>
            <person name="Jeffress S."/>
            <person name="Ash G."/>
            <person name="Arun Chinnappa K."/>
        </authorList>
    </citation>
    <scope>NUCLEOTIDE SEQUENCE [LARGE SCALE GENOMIC DNA]</scope>
    <source>
        <strain evidence="2 3">Hillstone_2</strain>
    </source>
</reference>
<protein>
    <submittedName>
        <fullName evidence="2">Uncharacterized protein</fullName>
    </submittedName>
</protein>
<name>A0A4U7BEI6_9PEZI</name>
<proteinExistence type="predicted"/>
<feature type="compositionally biased region" description="Polar residues" evidence="1">
    <location>
        <begin position="144"/>
        <end position="155"/>
    </location>
</feature>
<dbReference type="AlphaFoldDB" id="A0A4U7BEI6"/>
<feature type="region of interest" description="Disordered" evidence="1">
    <location>
        <begin position="100"/>
        <end position="227"/>
    </location>
</feature>
<feature type="region of interest" description="Disordered" evidence="1">
    <location>
        <begin position="485"/>
        <end position="520"/>
    </location>
</feature>
<sequence>MLDGCPACETYEEEVPIWFVRRKSWADAFDSNCSCFDTANGLLSWPNLDGSNEPQTTSSDLRRSSAGAADLPTPTERALAAPAVPSRPRGNTVADRIKALNHPAKGQDTPTVNRDIITSPDGRPHRTSTSLSKRMSPFVRRNAESSPTTEQQPAVQSKEPLKPAVIHGPIPQRHPSVLLHSRDLPSPSEVSRSEREPSGSTRPDFIRRQAHTSTASNPIVPTGVLSTPTRLTCTRHGRSLPVKRRGPTLEGLERSRSGAYIPSGHKIRHQIPTTSPYYYQDKILTKTEGTSLSPEPCPDCLAEESIRRREAAEEKSLPLVPTLRHGDSQGSVDASSTITEPGTPVEDALTGPTLIGSSVDHQAVLLPGSSVPSIIEADMSSVVAADLGDMIDAIIIEHRGTLNRVITNLRNGAPTMDSFQQISKDLAKMSSSMSTMRPERADVFDRDRGRYSVILDTPPEFLKSRTKSIPDLVDYIDSAAKDLGVELPPQTGSAMPTPRAESRAVPTSASPLEEPAVKSRERAAIRKSLVPRSAAVVAQASSTYATANPTPSSSPVMRSDSPLIIAVHVAPALLGSNAVPQTELASSACETSRVVNLSGDLTSRSGSGENASTKAPPVSTMPSNVGGSASTAARPGGTDTTAPSYQADGSNIATKPRPEVTKPVKDVRTDGA</sequence>
<organism evidence="2 3">
    <name type="scientific">Elsinoe australis</name>
    <dbReference type="NCBI Taxonomy" id="40998"/>
    <lineage>
        <taxon>Eukaryota</taxon>
        <taxon>Fungi</taxon>
        <taxon>Dikarya</taxon>
        <taxon>Ascomycota</taxon>
        <taxon>Pezizomycotina</taxon>
        <taxon>Dothideomycetes</taxon>
        <taxon>Dothideomycetidae</taxon>
        <taxon>Myriangiales</taxon>
        <taxon>Elsinoaceae</taxon>
        <taxon>Elsinoe</taxon>
    </lineage>
</organism>
<feature type="region of interest" description="Disordered" evidence="1">
    <location>
        <begin position="47"/>
        <end position="76"/>
    </location>
</feature>
<feature type="region of interest" description="Disordered" evidence="1">
    <location>
        <begin position="599"/>
        <end position="672"/>
    </location>
</feature>
<feature type="compositionally biased region" description="Polar residues" evidence="1">
    <location>
        <begin position="620"/>
        <end position="631"/>
    </location>
</feature>
<comment type="caution">
    <text evidence="2">The sequence shown here is derived from an EMBL/GenBank/DDBJ whole genome shotgun (WGS) entry which is preliminary data.</text>
</comment>
<accession>A0A4U7BEI6</accession>
<feature type="compositionally biased region" description="Basic and acidic residues" evidence="1">
    <location>
        <begin position="656"/>
        <end position="672"/>
    </location>
</feature>
<dbReference type="EMBL" id="PTQR01000004">
    <property type="protein sequence ID" value="TKX27516.1"/>
    <property type="molecule type" value="Genomic_DNA"/>
</dbReference>
<feature type="compositionally biased region" description="Polar residues" evidence="1">
    <location>
        <begin position="328"/>
        <end position="340"/>
    </location>
</feature>
<feature type="region of interest" description="Disordered" evidence="1">
    <location>
        <begin position="321"/>
        <end position="344"/>
    </location>
</feature>
<feature type="compositionally biased region" description="Polar residues" evidence="1">
    <location>
        <begin position="211"/>
        <end position="227"/>
    </location>
</feature>
<evidence type="ECO:0000313" key="2">
    <source>
        <dbReference type="EMBL" id="TKX27516.1"/>
    </source>
</evidence>
<feature type="compositionally biased region" description="Polar residues" evidence="1">
    <location>
        <begin position="638"/>
        <end position="653"/>
    </location>
</feature>
<feature type="compositionally biased region" description="Polar residues" evidence="1">
    <location>
        <begin position="49"/>
        <end position="59"/>
    </location>
</feature>
<feature type="compositionally biased region" description="Polar residues" evidence="1">
    <location>
        <begin position="599"/>
        <end position="613"/>
    </location>
</feature>
<gene>
    <name evidence="2" type="ORF">C1H76_0354</name>
</gene>
<dbReference type="Proteomes" id="UP000308133">
    <property type="component" value="Unassembled WGS sequence"/>
</dbReference>
<evidence type="ECO:0000256" key="1">
    <source>
        <dbReference type="SAM" id="MobiDB-lite"/>
    </source>
</evidence>